<sequence>MVYVLSTAPHYRHRLLLLLLLLLVSIGHRPYCHEIGAVSPARARDRRHCRRPVDRANGTHRHRRSTATAPPADRGKRWPARVSLLGTVASRCSPSPLIPTDY</sequence>
<name>A0A2M3ZMZ4_9DIPT</name>
<dbReference type="EMBL" id="GGFM01009173">
    <property type="protein sequence ID" value="MBW29924.1"/>
    <property type="molecule type" value="Transcribed_RNA"/>
</dbReference>
<accession>A0A2M3ZMZ4</accession>
<proteinExistence type="predicted"/>
<reference evidence="3" key="1">
    <citation type="submission" date="2018-01" db="EMBL/GenBank/DDBJ databases">
        <title>An insight into the sialome of Amazonian anophelines.</title>
        <authorList>
            <person name="Ribeiro J.M."/>
            <person name="Scarpassa V."/>
            <person name="Calvo E."/>
        </authorList>
    </citation>
    <scope>NUCLEOTIDE SEQUENCE</scope>
    <source>
        <tissue evidence="3">Salivary glands</tissue>
    </source>
</reference>
<feature type="signal peptide" evidence="2">
    <location>
        <begin position="1"/>
        <end position="27"/>
    </location>
</feature>
<organism evidence="3">
    <name type="scientific">Anopheles braziliensis</name>
    <dbReference type="NCBI Taxonomy" id="58242"/>
    <lineage>
        <taxon>Eukaryota</taxon>
        <taxon>Metazoa</taxon>
        <taxon>Ecdysozoa</taxon>
        <taxon>Arthropoda</taxon>
        <taxon>Hexapoda</taxon>
        <taxon>Insecta</taxon>
        <taxon>Pterygota</taxon>
        <taxon>Neoptera</taxon>
        <taxon>Endopterygota</taxon>
        <taxon>Diptera</taxon>
        <taxon>Nematocera</taxon>
        <taxon>Culicoidea</taxon>
        <taxon>Culicidae</taxon>
        <taxon>Anophelinae</taxon>
        <taxon>Anopheles</taxon>
    </lineage>
</organism>
<keyword evidence="2" id="KW-0732">Signal</keyword>
<dbReference type="AlphaFoldDB" id="A0A2M3ZMZ4"/>
<evidence type="ECO:0000313" key="3">
    <source>
        <dbReference type="EMBL" id="MBW29924.1"/>
    </source>
</evidence>
<evidence type="ECO:0000256" key="1">
    <source>
        <dbReference type="SAM" id="MobiDB-lite"/>
    </source>
</evidence>
<feature type="region of interest" description="Disordered" evidence="1">
    <location>
        <begin position="43"/>
        <end position="76"/>
    </location>
</feature>
<feature type="chain" id="PRO_5014688704" evidence="2">
    <location>
        <begin position="28"/>
        <end position="102"/>
    </location>
</feature>
<evidence type="ECO:0000256" key="2">
    <source>
        <dbReference type="SAM" id="SignalP"/>
    </source>
</evidence>
<protein>
    <submittedName>
        <fullName evidence="3">Putative secreted peptide</fullName>
    </submittedName>
</protein>